<dbReference type="PROSITE" id="PS00107">
    <property type="entry name" value="PROTEIN_KINASE_ATP"/>
    <property type="match status" value="1"/>
</dbReference>
<reference evidence="17" key="1">
    <citation type="submission" date="2023-06" db="EMBL/GenBank/DDBJ databases">
        <title>Genomic analysis of the entomopathogenic nematode Steinernema hermaphroditum.</title>
        <authorList>
            <person name="Schwarz E.M."/>
            <person name="Heppert J.K."/>
            <person name="Baniya A."/>
            <person name="Schwartz H.T."/>
            <person name="Tan C.-H."/>
            <person name="Antoshechkin I."/>
            <person name="Sternberg P.W."/>
            <person name="Goodrich-Blair H."/>
            <person name="Dillman A.R."/>
        </authorList>
    </citation>
    <scope>NUCLEOTIDE SEQUENCE</scope>
    <source>
        <strain evidence="17">PS9179</strain>
        <tissue evidence="17">Whole animal</tissue>
    </source>
</reference>
<keyword evidence="18" id="KW-1185">Reference proteome</keyword>
<evidence type="ECO:0000259" key="15">
    <source>
        <dbReference type="PROSITE" id="PS50011"/>
    </source>
</evidence>
<organism evidence="17 18">
    <name type="scientific">Steinernema hermaphroditum</name>
    <dbReference type="NCBI Taxonomy" id="289476"/>
    <lineage>
        <taxon>Eukaryota</taxon>
        <taxon>Metazoa</taxon>
        <taxon>Ecdysozoa</taxon>
        <taxon>Nematoda</taxon>
        <taxon>Chromadorea</taxon>
        <taxon>Rhabditida</taxon>
        <taxon>Tylenchina</taxon>
        <taxon>Panagrolaimomorpha</taxon>
        <taxon>Strongyloidoidea</taxon>
        <taxon>Steinernematidae</taxon>
        <taxon>Steinernema</taxon>
    </lineage>
</organism>
<feature type="chain" id="PRO_5041211850" description="cAMP-dependent protein kinase catalytic subunit" evidence="14">
    <location>
        <begin position="18"/>
        <end position="1808"/>
    </location>
</feature>
<dbReference type="InterPro" id="IPR008271">
    <property type="entry name" value="Ser/Thr_kinase_AS"/>
</dbReference>
<feature type="compositionally biased region" description="Polar residues" evidence="13">
    <location>
        <begin position="1330"/>
        <end position="1350"/>
    </location>
</feature>
<dbReference type="PROSITE" id="PS50011">
    <property type="entry name" value="PROTEIN_KINASE_DOM"/>
    <property type="match status" value="1"/>
</dbReference>
<comment type="subunit">
    <text evidence="10">Heterotetramer composed of two regulatory subunits and two catalytic subunits.</text>
</comment>
<dbReference type="Gene3D" id="3.30.200.20">
    <property type="entry name" value="Phosphorylase Kinase, domain 1"/>
    <property type="match status" value="1"/>
</dbReference>
<evidence type="ECO:0000256" key="8">
    <source>
        <dbReference type="ARBA" id="ARBA00047292"/>
    </source>
</evidence>
<feature type="region of interest" description="Disordered" evidence="13">
    <location>
        <begin position="672"/>
        <end position="706"/>
    </location>
</feature>
<gene>
    <name evidence="17" type="ORF">QR680_001506</name>
</gene>
<feature type="compositionally biased region" description="Polar residues" evidence="13">
    <location>
        <begin position="301"/>
        <end position="318"/>
    </location>
</feature>
<dbReference type="Pfam" id="PF25301">
    <property type="entry name" value="CUT_C"/>
    <property type="match status" value="1"/>
</dbReference>
<dbReference type="SUPFAM" id="SSF56112">
    <property type="entry name" value="Protein kinase-like (PK-like)"/>
    <property type="match status" value="1"/>
</dbReference>
<evidence type="ECO:0000259" key="16">
    <source>
        <dbReference type="PROSITE" id="PS51034"/>
    </source>
</evidence>
<feature type="signal peptide" evidence="14">
    <location>
        <begin position="1"/>
        <end position="17"/>
    </location>
</feature>
<proteinExistence type="predicted"/>
<dbReference type="GO" id="GO:0004691">
    <property type="term" value="F:cAMP-dependent protein kinase activity"/>
    <property type="evidence" value="ECO:0007669"/>
    <property type="project" value="UniProtKB-EC"/>
</dbReference>
<comment type="catalytic activity">
    <reaction evidence="9">
        <text>L-seryl-[protein] + ATP = O-phospho-L-seryl-[protein] + ADP + H(+)</text>
        <dbReference type="Rhea" id="RHEA:17989"/>
        <dbReference type="Rhea" id="RHEA-COMP:9863"/>
        <dbReference type="Rhea" id="RHEA-COMP:11604"/>
        <dbReference type="ChEBI" id="CHEBI:15378"/>
        <dbReference type="ChEBI" id="CHEBI:29999"/>
        <dbReference type="ChEBI" id="CHEBI:30616"/>
        <dbReference type="ChEBI" id="CHEBI:83421"/>
        <dbReference type="ChEBI" id="CHEBI:456216"/>
        <dbReference type="EC" id="2.7.11.11"/>
    </reaction>
</comment>
<keyword evidence="6 12" id="KW-0067">ATP-binding</keyword>
<dbReference type="PROSITE" id="PS00108">
    <property type="entry name" value="PROTEIN_KINASE_ST"/>
    <property type="match status" value="1"/>
</dbReference>
<evidence type="ECO:0000256" key="14">
    <source>
        <dbReference type="SAM" id="SignalP"/>
    </source>
</evidence>
<feature type="compositionally biased region" description="Basic and acidic residues" evidence="13">
    <location>
        <begin position="1351"/>
        <end position="1362"/>
    </location>
</feature>
<evidence type="ECO:0000256" key="7">
    <source>
        <dbReference type="ARBA" id="ARBA00023149"/>
    </source>
</evidence>
<evidence type="ECO:0000313" key="17">
    <source>
        <dbReference type="EMBL" id="KAK0395959.1"/>
    </source>
</evidence>
<dbReference type="PANTHER" id="PTHR24353:SF153">
    <property type="entry name" value="CAMP-DEPENDENT PROTEIN KINASE CATALYTIC SUBUNIT 1"/>
    <property type="match status" value="1"/>
</dbReference>
<dbReference type="CDD" id="cd00117">
    <property type="entry name" value="TFP"/>
    <property type="match status" value="3"/>
</dbReference>
<feature type="compositionally biased region" description="Basic and acidic residues" evidence="13">
    <location>
        <begin position="693"/>
        <end position="703"/>
    </location>
</feature>
<keyword evidence="4 12" id="KW-0547">Nucleotide-binding</keyword>
<keyword evidence="3" id="KW-0808">Transferase</keyword>
<keyword evidence="7" id="KW-0114">cAMP</keyword>
<comment type="catalytic activity">
    <reaction evidence="8">
        <text>L-threonyl-[protein] + ATP = O-phospho-L-threonyl-[protein] + ADP + H(+)</text>
        <dbReference type="Rhea" id="RHEA:46608"/>
        <dbReference type="Rhea" id="RHEA-COMP:11060"/>
        <dbReference type="Rhea" id="RHEA-COMP:11605"/>
        <dbReference type="ChEBI" id="CHEBI:15378"/>
        <dbReference type="ChEBI" id="CHEBI:30013"/>
        <dbReference type="ChEBI" id="CHEBI:30616"/>
        <dbReference type="ChEBI" id="CHEBI:61977"/>
        <dbReference type="ChEBI" id="CHEBI:456216"/>
        <dbReference type="EC" id="2.7.11.11"/>
    </reaction>
</comment>
<dbReference type="InterPro" id="IPR000719">
    <property type="entry name" value="Prot_kinase_dom"/>
</dbReference>
<evidence type="ECO:0000256" key="9">
    <source>
        <dbReference type="ARBA" id="ARBA00047454"/>
    </source>
</evidence>
<dbReference type="FunFam" id="1.10.510.10:FF:000005">
    <property type="entry name" value="cAMP-dependent protein kinase catalytic subunit alpha"/>
    <property type="match status" value="1"/>
</dbReference>
<evidence type="ECO:0000256" key="3">
    <source>
        <dbReference type="ARBA" id="ARBA00022679"/>
    </source>
</evidence>
<evidence type="ECO:0000256" key="13">
    <source>
        <dbReference type="SAM" id="MobiDB-lite"/>
    </source>
</evidence>
<dbReference type="SMART" id="SM00220">
    <property type="entry name" value="S_TKc"/>
    <property type="match status" value="1"/>
</dbReference>
<name>A0AA39LG86_9BILA</name>
<feature type="region of interest" description="Disordered" evidence="13">
    <location>
        <begin position="1330"/>
        <end position="1379"/>
    </location>
</feature>
<feature type="compositionally biased region" description="Polar residues" evidence="13">
    <location>
        <begin position="643"/>
        <end position="658"/>
    </location>
</feature>
<evidence type="ECO:0000313" key="18">
    <source>
        <dbReference type="Proteomes" id="UP001175271"/>
    </source>
</evidence>
<feature type="region of interest" description="Disordered" evidence="13">
    <location>
        <begin position="639"/>
        <end position="658"/>
    </location>
</feature>
<feature type="binding site" evidence="12">
    <location>
        <position position="1511"/>
    </location>
    <ligand>
        <name>ATP</name>
        <dbReference type="ChEBI" id="CHEBI:30616"/>
    </ligand>
</feature>
<evidence type="ECO:0000256" key="2">
    <source>
        <dbReference type="ARBA" id="ARBA00022527"/>
    </source>
</evidence>
<keyword evidence="5" id="KW-0418">Kinase</keyword>
<dbReference type="Gene3D" id="1.10.510.10">
    <property type="entry name" value="Transferase(Phosphotransferase) domain 1"/>
    <property type="match status" value="1"/>
</dbReference>
<dbReference type="GO" id="GO:0005524">
    <property type="term" value="F:ATP binding"/>
    <property type="evidence" value="ECO:0007669"/>
    <property type="project" value="UniProtKB-UniRule"/>
</dbReference>
<feature type="region of interest" description="Disordered" evidence="13">
    <location>
        <begin position="950"/>
        <end position="969"/>
    </location>
</feature>
<evidence type="ECO:0000256" key="5">
    <source>
        <dbReference type="ARBA" id="ARBA00022777"/>
    </source>
</evidence>
<feature type="region of interest" description="Disordered" evidence="13">
    <location>
        <begin position="1039"/>
        <end position="1079"/>
    </location>
</feature>
<dbReference type="PROSITE" id="PS51034">
    <property type="entry name" value="ZP_2"/>
    <property type="match status" value="1"/>
</dbReference>
<evidence type="ECO:0000256" key="1">
    <source>
        <dbReference type="ARBA" id="ARBA00012444"/>
    </source>
</evidence>
<evidence type="ECO:0000256" key="10">
    <source>
        <dbReference type="ARBA" id="ARBA00065270"/>
    </source>
</evidence>
<dbReference type="EC" id="2.7.11.11" evidence="1"/>
<comment type="caution">
    <text evidence="17">The sequence shown here is derived from an EMBL/GenBank/DDBJ whole genome shotgun (WGS) entry which is preliminary data.</text>
</comment>
<dbReference type="GO" id="GO:0005952">
    <property type="term" value="C:cAMP-dependent protein kinase complex"/>
    <property type="evidence" value="ECO:0007669"/>
    <property type="project" value="TreeGrafter"/>
</dbReference>
<dbReference type="CDD" id="cd14209">
    <property type="entry name" value="STKc_PKA"/>
    <property type="match status" value="1"/>
</dbReference>
<dbReference type="GO" id="GO:0005634">
    <property type="term" value="C:nucleus"/>
    <property type="evidence" value="ECO:0007669"/>
    <property type="project" value="TreeGrafter"/>
</dbReference>
<sequence>MLTSCFLLLICAVLSGASNHPNNEFPEDEIVDLPVGRFPDPECDYNVRRNDRNGKKITGQIRVGELLYHRWECNYGEHNADMYCMMVQNCTVSSVRNGRNDQLVPIIDEFGCSLFPGVLPHVTYPGDLEGGILVNAFSLDIDKPSIYFQCNIKLLLKLHGICRRPQCVPLEWFNQDPTALNCYICGNNDLDEFGECSSQFQYDCGSYARRFDPNERIYCRTTRNKSANNTYTIMKECISEVDHYKTFPKKSYPLDEECDLIDVNGYEVAYCLCRHNDLCNEKSIADQFIAFEELHPELFSESPTDRSLSSEQTTSTFPSAAFPSEVDLRRQPPNAQMQRNGDGSRVSDIDISAPQIFVQPIEDISKPHQKVHSSNTFMESHEPSSVQNGFSEKAEEEGLRCLQCGQGNLPEDADCSQQIVVDCQHQLGEADTGRSFCFSRQTSLAPGQNAVEKMCVSEHTLMRELNVPEITDGCGFSDGTKVRYCVCSENACNKDSVSQQMIVSSGGKGSPGKPIMSSSVSPSAPEKKGLSCQVCSEGNLVNPTDCLRSVVTDCGQNGICLTRQTQLSNGAYSIEKRCISQSEYQENFPDEKGETNVGCGNAFDGFVNYCICDTDMCNAGSLIEQAQVLGARKPFTPVVTSPRPVSQSTPRNTLPATTDNFAREVPPLIITHPSNGFPLHSSTPQPPQPSTKSVKDRQERWKEFGSGSSSQLAFTMLFSQANADNHSKAAIISTNVSVRDLVDRLEFSSSTLDSPVKKKKKYSDETENHGAIMVDCPKSDEEFTLTYTHDPMPSTSYSTAFCPFVPLSVQTDTEAMVSTSYVPSSSIETEADVRQRLIASPYNLVASGLLATEALASTLIWDQWLCTLANSLSSCQWQTYWQNYASIYGIGALPTHLLSFFNQPLFNDNLARLRADEMHNHRLISQLVILQVTLRPLCRFGRTLAVMGNAAGSQSSGGSGSNSRRQMHVTYGDSTGHHITVTVPSASANSVEIMLASSIFFKNTREKKEKQQKLAFKEACQQMRNHKSEFLTEEYLCDRSSSSANGPDNVPTTFTVNMKGHGGEKQSGSSLKRDPSSDETNDFAQFEITTDGINGDEFEEGNDATVSASLVLHPRVQENFDEEISESEANSSDDESTIPRRLGRSTALSAGTSAAVPSFEKVSSFVVPPKNNSAIFASDKITARNDHLLTARGLAYSLSSATVNGTAYSFLGAINNGNNLARSASTSACCPPPSERCFDGLSREDEEDLTETPVRSTVFTLDEQWDSSNFSVGDFYPLERTKAITCCAAGNAVTRQFGGMPVVSAAAGMKGGLSSGTPILKQRRENFATMSGDSGESLTNGVVATSSQPVRNEKSVEPKKETEEESLTKTSRCNARHHDPCTSNSLVEAKCNEDESSFFGRGMPQRGHVGTNSWPVRINAGANVERRSVLQTIYEMMQSATNAVDNYRNVNIGAELFWLKSELSSHWSMRWMWNNTASLDDFDRIKTLGTGSFGRVMLVKHKQSGQYYAMKILDKQKVVRLKQVEHTLNEKRILQAIEFPFLVNMQYSFKDNSNLYMVLEFISGGEMFSHLRRIGRFSEPHSRFYAAQIVLAFEYLHSLDLIYRDLKPENLLIDNTGYLKITDFGFAKRVKGRTWTLCGTPEYLAPEIILSKGYNKAVDWWALGVLIYEMAAGYPPFFADQPIQIYEKIVSGRVRFPSHFSSELKDLLKNLLQVDLTKRYGNLKNGVADIKNHRWFASTDWIAIYQRKITPASFSSKSDQVRLFEALYPRVKGPEDTRHFVEEVREHDTKDMFSISKTNHHADLFKDF</sequence>
<feature type="region of interest" description="Disordered" evidence="13">
    <location>
        <begin position="301"/>
        <end position="322"/>
    </location>
</feature>
<feature type="compositionally biased region" description="Polar residues" evidence="13">
    <location>
        <begin position="1039"/>
        <end position="1056"/>
    </location>
</feature>
<evidence type="ECO:0000256" key="11">
    <source>
        <dbReference type="ARBA" id="ARBA00074803"/>
    </source>
</evidence>
<dbReference type="GO" id="GO:0005829">
    <property type="term" value="C:cytosol"/>
    <property type="evidence" value="ECO:0007669"/>
    <property type="project" value="TreeGrafter"/>
</dbReference>
<dbReference type="EMBL" id="JAUCMV010000005">
    <property type="protein sequence ID" value="KAK0395959.1"/>
    <property type="molecule type" value="Genomic_DNA"/>
</dbReference>
<dbReference type="FunFam" id="3.30.200.20:FF:000005">
    <property type="entry name" value="cAMP-dependent protein kinase catalytic subunit"/>
    <property type="match status" value="1"/>
</dbReference>
<evidence type="ECO:0000256" key="6">
    <source>
        <dbReference type="ARBA" id="ARBA00022840"/>
    </source>
</evidence>
<keyword evidence="2" id="KW-0723">Serine/threonine-protein kinase</keyword>
<dbReference type="InterPro" id="IPR011009">
    <property type="entry name" value="Kinase-like_dom_sf"/>
</dbReference>
<dbReference type="InterPro" id="IPR057475">
    <property type="entry name" value="CUT_C"/>
</dbReference>
<keyword evidence="14" id="KW-0732">Signal</keyword>
<dbReference type="PANTHER" id="PTHR24353">
    <property type="entry name" value="CYCLIC NUCLEOTIDE-DEPENDENT PROTEIN KINASE"/>
    <property type="match status" value="1"/>
</dbReference>
<dbReference type="Proteomes" id="UP001175271">
    <property type="component" value="Unassembled WGS sequence"/>
</dbReference>
<feature type="domain" description="Protein kinase" evidence="15">
    <location>
        <begin position="1482"/>
        <end position="1736"/>
    </location>
</feature>
<feature type="domain" description="ZP" evidence="16">
    <location>
        <begin position="1"/>
        <end position="169"/>
    </location>
</feature>
<evidence type="ECO:0000256" key="12">
    <source>
        <dbReference type="PROSITE-ProRule" id="PRU10141"/>
    </source>
</evidence>
<dbReference type="Pfam" id="PF00069">
    <property type="entry name" value="Pkinase"/>
    <property type="match status" value="1"/>
</dbReference>
<feature type="region of interest" description="Disordered" evidence="13">
    <location>
        <begin position="503"/>
        <end position="522"/>
    </location>
</feature>
<evidence type="ECO:0000256" key="4">
    <source>
        <dbReference type="ARBA" id="ARBA00022741"/>
    </source>
</evidence>
<accession>A0AA39LG86</accession>
<dbReference type="InterPro" id="IPR044109">
    <property type="entry name" value="STKc_PKA"/>
</dbReference>
<dbReference type="InterPro" id="IPR001507">
    <property type="entry name" value="ZP_dom"/>
</dbReference>
<protein>
    <recommendedName>
        <fullName evidence="11">cAMP-dependent protein kinase catalytic subunit</fullName>
        <ecNumber evidence="1">2.7.11.11</ecNumber>
    </recommendedName>
</protein>
<dbReference type="InterPro" id="IPR017441">
    <property type="entry name" value="Protein_kinase_ATP_BS"/>
</dbReference>